<sequence length="102" mass="11092">MVISDVTTSGKVEAYGGFVCPTGSGLFNEPVRATITLQIYRNGVSILRSQKELTFGTRPYTLASDSYSITYPDYSSSDRFKAWMQISSLSGSVTLTTAEITT</sequence>
<accession>A0A0D0X1I0</accession>
<keyword evidence="2" id="KW-1185">Reference proteome</keyword>
<dbReference type="PATRIC" id="fig|47853.6.peg.4449"/>
<evidence type="ECO:0000313" key="2">
    <source>
        <dbReference type="Proteomes" id="UP000032254"/>
    </source>
</evidence>
<comment type="caution">
    <text evidence="1">The sequence shown here is derived from an EMBL/GenBank/DDBJ whole genome shotgun (WGS) entry which is preliminary data.</text>
</comment>
<evidence type="ECO:0000313" key="1">
    <source>
        <dbReference type="EMBL" id="KIR63360.1"/>
    </source>
</evidence>
<dbReference type="Proteomes" id="UP000032254">
    <property type="component" value="Unassembled WGS sequence"/>
</dbReference>
<dbReference type="AlphaFoldDB" id="A0A0D0X1I0"/>
<proteinExistence type="predicted"/>
<name>A0A0D0X1I0_9ACTN</name>
<gene>
    <name evidence="1" type="ORF">TK50_21240</name>
</gene>
<dbReference type="EMBL" id="JXSX01000002">
    <property type="protein sequence ID" value="KIR63360.1"/>
    <property type="molecule type" value="Genomic_DNA"/>
</dbReference>
<organism evidence="1 2">
    <name type="scientific">Micromonospora haikouensis</name>
    <dbReference type="NCBI Taxonomy" id="686309"/>
    <lineage>
        <taxon>Bacteria</taxon>
        <taxon>Bacillati</taxon>
        <taxon>Actinomycetota</taxon>
        <taxon>Actinomycetes</taxon>
        <taxon>Micromonosporales</taxon>
        <taxon>Micromonosporaceae</taxon>
        <taxon>Micromonospora</taxon>
    </lineage>
</organism>
<reference evidence="1 2" key="1">
    <citation type="submission" date="2015-01" db="EMBL/GenBank/DDBJ databases">
        <title>Sequencing and annotation of Micromonospora carbonacea strain JXNU-1 genome.</title>
        <authorList>
            <person name="Long Z."/>
            <person name="Huang Y."/>
            <person name="Jiang Y."/>
        </authorList>
    </citation>
    <scope>NUCLEOTIDE SEQUENCE [LARGE SCALE GENOMIC DNA]</scope>
    <source>
        <strain evidence="1 2">JXNU-1</strain>
    </source>
</reference>
<protein>
    <submittedName>
        <fullName evidence="1">Uncharacterized protein</fullName>
    </submittedName>
</protein>